<dbReference type="AlphaFoldDB" id="A0AB74D4J0"/>
<gene>
    <name evidence="2" type="ORF">DF015_28400</name>
</gene>
<keyword evidence="1" id="KW-1133">Transmembrane helix</keyword>
<dbReference type="Proteomes" id="UP000273734">
    <property type="component" value="Unassembled WGS sequence"/>
</dbReference>
<proteinExistence type="predicted"/>
<accession>A0AB74D4J0</accession>
<dbReference type="EMBL" id="QTNY01000025">
    <property type="protein sequence ID" value="RQP71372.1"/>
    <property type="molecule type" value="Genomic_DNA"/>
</dbReference>
<keyword evidence="1" id="KW-0472">Membrane</keyword>
<organism evidence="2 3">
    <name type="scientific">Burkholderia ubonensis</name>
    <dbReference type="NCBI Taxonomy" id="101571"/>
    <lineage>
        <taxon>Bacteria</taxon>
        <taxon>Pseudomonadati</taxon>
        <taxon>Pseudomonadota</taxon>
        <taxon>Betaproteobacteria</taxon>
        <taxon>Burkholderiales</taxon>
        <taxon>Burkholderiaceae</taxon>
        <taxon>Burkholderia</taxon>
        <taxon>Burkholderia cepacia complex</taxon>
    </lineage>
</organism>
<evidence type="ECO:0000313" key="3">
    <source>
        <dbReference type="Proteomes" id="UP000273734"/>
    </source>
</evidence>
<evidence type="ECO:0000313" key="2">
    <source>
        <dbReference type="EMBL" id="RQP71372.1"/>
    </source>
</evidence>
<feature type="transmembrane region" description="Helical" evidence="1">
    <location>
        <begin position="12"/>
        <end position="30"/>
    </location>
</feature>
<sequence length="41" mass="4257">MVLGLAGGAAGRPAGATTALIAVLLVRRVLRIWLRMVPSKT</sequence>
<evidence type="ECO:0000256" key="1">
    <source>
        <dbReference type="SAM" id="Phobius"/>
    </source>
</evidence>
<protein>
    <submittedName>
        <fullName evidence="2">Malate synthase</fullName>
    </submittedName>
</protein>
<keyword evidence="1" id="KW-0812">Transmembrane</keyword>
<comment type="caution">
    <text evidence="2">The sequence shown here is derived from an EMBL/GenBank/DDBJ whole genome shotgun (WGS) entry which is preliminary data.</text>
</comment>
<name>A0AB74D4J0_9BURK</name>
<reference evidence="2 3" key="1">
    <citation type="submission" date="2018-08" db="EMBL/GenBank/DDBJ databases">
        <title>Comparative analysis of Burkholderia isolates from Puerto Rico.</title>
        <authorList>
            <person name="Hall C."/>
            <person name="Sahl J."/>
            <person name="Wagner D."/>
        </authorList>
    </citation>
    <scope>NUCLEOTIDE SEQUENCE [LARGE SCALE GENOMIC DNA]</scope>
    <source>
        <strain evidence="2 3">Bp8964</strain>
    </source>
</reference>